<evidence type="ECO:0000313" key="3">
    <source>
        <dbReference type="EMBL" id="GFO01548.1"/>
    </source>
</evidence>
<dbReference type="AlphaFoldDB" id="A0AAV4A4C3"/>
<gene>
    <name evidence="3" type="ORF">PoB_002805300</name>
</gene>
<evidence type="ECO:0000256" key="1">
    <source>
        <dbReference type="ARBA" id="ARBA00008335"/>
    </source>
</evidence>
<evidence type="ECO:0000256" key="2">
    <source>
        <dbReference type="SAM" id="Phobius"/>
    </source>
</evidence>
<dbReference type="PANTHER" id="PTHR11328">
    <property type="entry name" value="MAJOR FACILITATOR SUPERFAMILY DOMAIN-CONTAINING PROTEIN"/>
    <property type="match status" value="1"/>
</dbReference>
<dbReference type="GO" id="GO:0008643">
    <property type="term" value="P:carbohydrate transport"/>
    <property type="evidence" value="ECO:0007669"/>
    <property type="project" value="InterPro"/>
</dbReference>
<keyword evidence="2" id="KW-0812">Transmembrane</keyword>
<keyword evidence="4" id="KW-1185">Reference proteome</keyword>
<feature type="transmembrane region" description="Helical" evidence="2">
    <location>
        <begin position="6"/>
        <end position="25"/>
    </location>
</feature>
<dbReference type="GO" id="GO:0005886">
    <property type="term" value="C:plasma membrane"/>
    <property type="evidence" value="ECO:0007669"/>
    <property type="project" value="TreeGrafter"/>
</dbReference>
<feature type="non-terminal residue" evidence="3">
    <location>
        <position position="1"/>
    </location>
</feature>
<dbReference type="InterPro" id="IPR036259">
    <property type="entry name" value="MFS_trans_sf"/>
</dbReference>
<dbReference type="GO" id="GO:0015293">
    <property type="term" value="F:symporter activity"/>
    <property type="evidence" value="ECO:0007669"/>
    <property type="project" value="InterPro"/>
</dbReference>
<feature type="transmembrane region" description="Helical" evidence="2">
    <location>
        <begin position="32"/>
        <end position="50"/>
    </location>
</feature>
<comment type="caution">
    <text evidence="3">The sequence shown here is derived from an EMBL/GenBank/DDBJ whole genome shotgun (WGS) entry which is preliminary data.</text>
</comment>
<evidence type="ECO:0000313" key="4">
    <source>
        <dbReference type="Proteomes" id="UP000735302"/>
    </source>
</evidence>
<reference evidence="3 4" key="1">
    <citation type="journal article" date="2021" name="Elife">
        <title>Chloroplast acquisition without the gene transfer in kleptoplastic sea slugs, Plakobranchus ocellatus.</title>
        <authorList>
            <person name="Maeda T."/>
            <person name="Takahashi S."/>
            <person name="Yoshida T."/>
            <person name="Shimamura S."/>
            <person name="Takaki Y."/>
            <person name="Nagai Y."/>
            <person name="Toyoda A."/>
            <person name="Suzuki Y."/>
            <person name="Arimoto A."/>
            <person name="Ishii H."/>
            <person name="Satoh N."/>
            <person name="Nishiyama T."/>
            <person name="Hasebe M."/>
            <person name="Maruyama T."/>
            <person name="Minagawa J."/>
            <person name="Obokata J."/>
            <person name="Shigenobu S."/>
        </authorList>
    </citation>
    <scope>NUCLEOTIDE SEQUENCE [LARGE SCALE GENOMIC DNA]</scope>
</reference>
<organism evidence="3 4">
    <name type="scientific">Plakobranchus ocellatus</name>
    <dbReference type="NCBI Taxonomy" id="259542"/>
    <lineage>
        <taxon>Eukaryota</taxon>
        <taxon>Metazoa</taxon>
        <taxon>Spiralia</taxon>
        <taxon>Lophotrochozoa</taxon>
        <taxon>Mollusca</taxon>
        <taxon>Gastropoda</taxon>
        <taxon>Heterobranchia</taxon>
        <taxon>Euthyneura</taxon>
        <taxon>Panpulmonata</taxon>
        <taxon>Sacoglossa</taxon>
        <taxon>Placobranchoidea</taxon>
        <taxon>Plakobranchidae</taxon>
        <taxon>Plakobranchus</taxon>
    </lineage>
</organism>
<comment type="similarity">
    <text evidence="1">Belongs to the major facilitator superfamily.</text>
</comment>
<feature type="transmembrane region" description="Helical" evidence="2">
    <location>
        <begin position="56"/>
        <end position="74"/>
    </location>
</feature>
<dbReference type="Proteomes" id="UP000735302">
    <property type="component" value="Unassembled WGS sequence"/>
</dbReference>
<keyword evidence="2" id="KW-0472">Membrane</keyword>
<dbReference type="Pfam" id="PF13347">
    <property type="entry name" value="MFS_2"/>
    <property type="match status" value="1"/>
</dbReference>
<proteinExistence type="inferred from homology"/>
<protein>
    <submittedName>
        <fullName evidence="3">Major facilitator superfamily domain-containing protein 12-like</fullName>
    </submittedName>
</protein>
<dbReference type="SUPFAM" id="SSF103473">
    <property type="entry name" value="MFS general substrate transporter"/>
    <property type="match status" value="1"/>
</dbReference>
<accession>A0AAV4A4C3</accession>
<dbReference type="EMBL" id="BLXT01003383">
    <property type="protein sequence ID" value="GFO01548.1"/>
    <property type="molecule type" value="Genomic_DNA"/>
</dbReference>
<sequence>NAIAILPLVTYLSSFITSLLASFINRILGRKATYVAAVGIGAASCVWMYFVPEKSSQVYGCAVLMGCAGSLLLITSLSMTSDLIGSNVVSNDVQLFSEKGVLFCKYSGPWI</sequence>
<name>A0AAV4A4C3_9GAST</name>
<keyword evidence="2" id="KW-1133">Transmembrane helix</keyword>
<dbReference type="Gene3D" id="1.20.1250.20">
    <property type="entry name" value="MFS general substrate transporter like domains"/>
    <property type="match status" value="1"/>
</dbReference>
<dbReference type="InterPro" id="IPR039672">
    <property type="entry name" value="MFS_2"/>
</dbReference>
<dbReference type="PANTHER" id="PTHR11328:SF28">
    <property type="entry name" value="MAJOR FACILITATOR SUPERFAMILY DOMAIN-CONTAINING PROTEIN 12"/>
    <property type="match status" value="1"/>
</dbReference>